<feature type="region of interest" description="Disordered" evidence="1">
    <location>
        <begin position="77"/>
        <end position="105"/>
    </location>
</feature>
<sequence length="295" mass="31929">MFDSPLSRSAYEVLGVDPAADAEAIRRAFRQQLRLTHPDTGGDAALFIEVQRAWELVGTDEARAAYDRGHGFADESDWRGWSAAQPRSGSRPRARSFGQAGSRRRARYEDGVRSWRAQADPYDPAVVRALPRELRALLARALAEEASARTIDALGMAFTVWHEVPAADDVIDHVAPGPTGLYGIASHDLGGPMRLRSDEIVGEGAETPVADLRGRIRRVARARRVRFGGAIVVLPDDDLPAAITPLTGVRELPTVVVSRSALATVLRAGVPGARPIGGNELFDVRTRLQAPIRPA</sequence>
<organism evidence="3 4">
    <name type="scientific">Microbacterium sediminis</name>
    <dbReference type="NCBI Taxonomy" id="904291"/>
    <lineage>
        <taxon>Bacteria</taxon>
        <taxon>Bacillati</taxon>
        <taxon>Actinomycetota</taxon>
        <taxon>Actinomycetes</taxon>
        <taxon>Micrococcales</taxon>
        <taxon>Microbacteriaceae</taxon>
        <taxon>Microbacterium</taxon>
    </lineage>
</organism>
<dbReference type="EMBL" id="LXMD01000024">
    <property type="protein sequence ID" value="OCG73474.1"/>
    <property type="molecule type" value="Genomic_DNA"/>
</dbReference>
<dbReference type="SMART" id="SM00271">
    <property type="entry name" value="DnaJ"/>
    <property type="match status" value="1"/>
</dbReference>
<evidence type="ECO:0000313" key="3">
    <source>
        <dbReference type="EMBL" id="OCG73474.1"/>
    </source>
</evidence>
<dbReference type="PANTHER" id="PTHR44240">
    <property type="entry name" value="DNAJ DOMAIN (PROKARYOTIC HEAT SHOCK PROTEIN)-RELATED"/>
    <property type="match status" value="1"/>
</dbReference>
<protein>
    <submittedName>
        <fullName evidence="3">Molecular chaperone DnaJ</fullName>
    </submittedName>
</protein>
<name>A0A1B9NAB6_9MICO</name>
<dbReference type="RefSeq" id="WP_067026460.1">
    <property type="nucleotide sequence ID" value="NZ_JRNY01000005.1"/>
</dbReference>
<evidence type="ECO:0000256" key="1">
    <source>
        <dbReference type="SAM" id="MobiDB-lite"/>
    </source>
</evidence>
<gene>
    <name evidence="3" type="ORF">A7J15_07215</name>
</gene>
<dbReference type="InterPro" id="IPR052276">
    <property type="entry name" value="Diphthamide-biosynth_chaperone"/>
</dbReference>
<accession>A0A1B9NAB6</accession>
<dbReference type="Proteomes" id="UP000093355">
    <property type="component" value="Unassembled WGS sequence"/>
</dbReference>
<dbReference type="Gene3D" id="1.10.287.110">
    <property type="entry name" value="DnaJ domain"/>
    <property type="match status" value="1"/>
</dbReference>
<proteinExistence type="predicted"/>
<keyword evidence="4" id="KW-1185">Reference proteome</keyword>
<dbReference type="Pfam" id="PF00226">
    <property type="entry name" value="DnaJ"/>
    <property type="match status" value="1"/>
</dbReference>
<evidence type="ECO:0000259" key="2">
    <source>
        <dbReference type="PROSITE" id="PS50076"/>
    </source>
</evidence>
<evidence type="ECO:0000313" key="4">
    <source>
        <dbReference type="Proteomes" id="UP000093355"/>
    </source>
</evidence>
<dbReference type="InterPro" id="IPR001623">
    <property type="entry name" value="DnaJ_domain"/>
</dbReference>
<dbReference type="CDD" id="cd06257">
    <property type="entry name" value="DnaJ"/>
    <property type="match status" value="1"/>
</dbReference>
<dbReference type="PROSITE" id="PS50076">
    <property type="entry name" value="DNAJ_2"/>
    <property type="match status" value="1"/>
</dbReference>
<dbReference type="STRING" id="904291.A7J15_07215"/>
<dbReference type="AlphaFoldDB" id="A0A1B9NAB6"/>
<dbReference type="SUPFAM" id="SSF46565">
    <property type="entry name" value="Chaperone J-domain"/>
    <property type="match status" value="1"/>
</dbReference>
<dbReference type="OrthoDB" id="5242140at2"/>
<dbReference type="PANTHER" id="PTHR44240:SF10">
    <property type="entry name" value="J DOMAIN-CONTAINING PROTEIN"/>
    <property type="match status" value="1"/>
</dbReference>
<dbReference type="InterPro" id="IPR036869">
    <property type="entry name" value="J_dom_sf"/>
</dbReference>
<comment type="caution">
    <text evidence="3">The sequence shown here is derived from an EMBL/GenBank/DDBJ whole genome shotgun (WGS) entry which is preliminary data.</text>
</comment>
<feature type="domain" description="J" evidence="2">
    <location>
        <begin position="9"/>
        <end position="70"/>
    </location>
</feature>
<reference evidence="3 4" key="1">
    <citation type="submission" date="2016-05" db="EMBL/GenBank/DDBJ databases">
        <authorList>
            <person name="Lavstsen T."/>
            <person name="Jespersen J.S."/>
        </authorList>
    </citation>
    <scope>NUCLEOTIDE SEQUENCE [LARGE SCALE GENOMIC DNA]</scope>
    <source>
        <strain evidence="3 4">YLB-01</strain>
    </source>
</reference>